<dbReference type="OrthoDB" id="5450317at2"/>
<gene>
    <name evidence="3" type="ORF">E6C55_21990</name>
</gene>
<dbReference type="InterPro" id="IPR006680">
    <property type="entry name" value="Amidohydro-rel"/>
</dbReference>
<evidence type="ECO:0000259" key="2">
    <source>
        <dbReference type="Pfam" id="PF04909"/>
    </source>
</evidence>
<dbReference type="GO" id="GO:0016787">
    <property type="term" value="F:hydrolase activity"/>
    <property type="evidence" value="ECO:0007669"/>
    <property type="project" value="UniProtKB-KW"/>
</dbReference>
<evidence type="ECO:0000313" key="4">
    <source>
        <dbReference type="Proteomes" id="UP000310636"/>
    </source>
</evidence>
<evidence type="ECO:0000256" key="1">
    <source>
        <dbReference type="ARBA" id="ARBA00038310"/>
    </source>
</evidence>
<accession>A0A4S4BKR1</accession>
<comment type="caution">
    <text evidence="3">The sequence shown here is derived from an EMBL/GenBank/DDBJ whole genome shotgun (WGS) entry which is preliminary data.</text>
</comment>
<dbReference type="RefSeq" id="WP_136371977.1">
    <property type="nucleotide sequence ID" value="NZ_SSOB01000032.1"/>
</dbReference>
<feature type="domain" description="Amidohydrolase-related" evidence="2">
    <location>
        <begin position="3"/>
        <end position="273"/>
    </location>
</feature>
<dbReference type="SUPFAM" id="SSF51556">
    <property type="entry name" value="Metallo-dependent hydrolases"/>
    <property type="match status" value="1"/>
</dbReference>
<name>A0A4S4BKR1_9BACL</name>
<dbReference type="PANTHER" id="PTHR43569">
    <property type="entry name" value="AMIDOHYDROLASE"/>
    <property type="match status" value="1"/>
</dbReference>
<dbReference type="Proteomes" id="UP000310636">
    <property type="component" value="Unassembled WGS sequence"/>
</dbReference>
<comment type="similarity">
    <text evidence="1">Belongs to the metallo-dependent hydrolases superfamily.</text>
</comment>
<dbReference type="PANTHER" id="PTHR43569:SF2">
    <property type="entry name" value="AMIDOHYDROLASE-RELATED DOMAIN-CONTAINING PROTEIN"/>
    <property type="match status" value="1"/>
</dbReference>
<sequence>MRIDAHQHYWSIGRTDYGWLTPDKGILYRNYGPEELKPLLSQFEFDATIAVQAAPSVEETRYLLRLGETERTLAGVVGWLDLTDTQMERAFVRMREHPLFVGIRPMIQDLPDGWIVQDTVAGNIRLLSDADCPIDLQARPRHLPDLIRLADRVPKLRAVVDHLAKPEIDRSAWLPWSQEIAELAGHGGIYAKISGFSAEPGRKWGLEDARPYVRHVLDTFGPNRVMYGSDWPVCLESSTYPAVLQAAVDFVPSGWTGGDRAALFGKNAAAFYNVAFCAR</sequence>
<organism evidence="3 4">
    <name type="scientific">Cohnella fermenti</name>
    <dbReference type="NCBI Taxonomy" id="2565925"/>
    <lineage>
        <taxon>Bacteria</taxon>
        <taxon>Bacillati</taxon>
        <taxon>Bacillota</taxon>
        <taxon>Bacilli</taxon>
        <taxon>Bacillales</taxon>
        <taxon>Paenibacillaceae</taxon>
        <taxon>Cohnella</taxon>
    </lineage>
</organism>
<dbReference type="Pfam" id="PF04909">
    <property type="entry name" value="Amidohydro_2"/>
    <property type="match status" value="1"/>
</dbReference>
<dbReference type="Gene3D" id="3.20.20.140">
    <property type="entry name" value="Metal-dependent hydrolases"/>
    <property type="match status" value="1"/>
</dbReference>
<protein>
    <submittedName>
        <fullName evidence="3">Amidohydrolase</fullName>
    </submittedName>
</protein>
<keyword evidence="4" id="KW-1185">Reference proteome</keyword>
<dbReference type="InterPro" id="IPR052350">
    <property type="entry name" value="Metallo-dep_Lactonases"/>
</dbReference>
<evidence type="ECO:0000313" key="3">
    <source>
        <dbReference type="EMBL" id="THF75323.1"/>
    </source>
</evidence>
<proteinExistence type="inferred from homology"/>
<dbReference type="AlphaFoldDB" id="A0A4S4BKR1"/>
<reference evidence="3 4" key="1">
    <citation type="submission" date="2019-04" db="EMBL/GenBank/DDBJ databases">
        <title>Cohnella sp. nov. isolated from preserved vegetables.</title>
        <authorList>
            <person name="Lin S.-Y."/>
            <person name="Hung M.-H."/>
            <person name="Young C.-C."/>
        </authorList>
    </citation>
    <scope>NUCLEOTIDE SEQUENCE [LARGE SCALE GENOMIC DNA]</scope>
    <source>
        <strain evidence="3 4">CC-MHH1044</strain>
    </source>
</reference>
<dbReference type="InterPro" id="IPR032466">
    <property type="entry name" value="Metal_Hydrolase"/>
</dbReference>
<dbReference type="EMBL" id="SSOB01000032">
    <property type="protein sequence ID" value="THF75323.1"/>
    <property type="molecule type" value="Genomic_DNA"/>
</dbReference>
<keyword evidence="3" id="KW-0378">Hydrolase</keyword>